<organism evidence="4 5">
    <name type="scientific">Sellimonas caecigallum</name>
    <dbReference type="NCBI Taxonomy" id="2592333"/>
    <lineage>
        <taxon>Bacteria</taxon>
        <taxon>Bacillati</taxon>
        <taxon>Bacillota</taxon>
        <taxon>Clostridia</taxon>
        <taxon>Lachnospirales</taxon>
        <taxon>Lachnospiraceae</taxon>
        <taxon>Sellimonas</taxon>
    </lineage>
</organism>
<dbReference type="GO" id="GO:0016874">
    <property type="term" value="F:ligase activity"/>
    <property type="evidence" value="ECO:0007669"/>
    <property type="project" value="UniProtKB-KW"/>
</dbReference>
<name>A0ABS7L4T6_9FIRM</name>
<keyword evidence="5" id="KW-1185">Reference proteome</keyword>
<evidence type="ECO:0000313" key="5">
    <source>
        <dbReference type="Proteomes" id="UP000779049"/>
    </source>
</evidence>
<dbReference type="CDD" id="cd04433">
    <property type="entry name" value="AFD_class_I"/>
    <property type="match status" value="1"/>
</dbReference>
<sequence>MSKEKVLTGKPSVDRPWMKFYPDVMMQMIKIPGCTLMEYLKQCCPGMDIAAMHYYGEDISWKTVFEEAEKCARALRAIGFEEGDQIPVYLRLVPEFIYLLLGAEKIGASILCRDNTTAENVEAARKSKAKAIIAHDFLSQKEMHAFLDGSSVEKLVLLSPLHHGSRDAMPAHIQACLNSYYPSMCASGPHTMSWEEFLAQGEKYTGKVEAEADIDRPLFRAYTSGSTGPSKQVIHSANTMLSIICQMNFYGGTEGKRPSWMVTCLPPALVAVVVSMVLMPLASNKLLILDPFCYEEDVDLELMRYKANNWPMIPMFIETVMRNGRVPDDYDLSHLVAAGAGSEAYNNVQLERAEQFLKNHNCNIRFTTGYGSSEAGSTFSLPMAPKPIRDGNVGVPMPLSIVSVFKPGTQEELSYNQMGEICKTGPGNMLGYDNPEATAKALQIHADGKVWLHTGDLGYMDEDGILYVLNRGYSPRYGGGELAVLPMENLVANARIEGIDDEFFVLLEDEAHPGYFVPYLYVVLEDGYTVDDIREKIEECLEPHMYPADIIQIDARPFFHFKTNRIGLAKELKESFVS</sequence>
<dbReference type="EMBL" id="VIRV01000002">
    <property type="protein sequence ID" value="MBY0758051.1"/>
    <property type="molecule type" value="Genomic_DNA"/>
</dbReference>
<comment type="similarity">
    <text evidence="1">Belongs to the ATP-dependent AMP-binding enzyme family.</text>
</comment>
<evidence type="ECO:0000256" key="1">
    <source>
        <dbReference type="ARBA" id="ARBA00006432"/>
    </source>
</evidence>
<protein>
    <submittedName>
        <fullName evidence="4">Acyl--CoA ligase</fullName>
    </submittedName>
</protein>
<proteinExistence type="inferred from homology"/>
<evidence type="ECO:0000259" key="3">
    <source>
        <dbReference type="Pfam" id="PF00501"/>
    </source>
</evidence>
<feature type="domain" description="AMP-dependent synthetase/ligase" evidence="3">
    <location>
        <begin position="48"/>
        <end position="432"/>
    </location>
</feature>
<dbReference type="PANTHER" id="PTHR24096">
    <property type="entry name" value="LONG-CHAIN-FATTY-ACID--COA LIGASE"/>
    <property type="match status" value="1"/>
</dbReference>
<dbReference type="Pfam" id="PF00501">
    <property type="entry name" value="AMP-binding"/>
    <property type="match status" value="1"/>
</dbReference>
<dbReference type="PANTHER" id="PTHR24096:SF149">
    <property type="entry name" value="AMP-BINDING DOMAIN-CONTAINING PROTEIN-RELATED"/>
    <property type="match status" value="1"/>
</dbReference>
<keyword evidence="2 4" id="KW-0436">Ligase</keyword>
<evidence type="ECO:0000313" key="4">
    <source>
        <dbReference type="EMBL" id="MBY0758051.1"/>
    </source>
</evidence>
<reference evidence="4 5" key="1">
    <citation type="journal article" date="2020" name="New Microbes New Infect">
        <title>Sellimonas caecigallum sp. nov., description and genome sequence of a new member of the Sellimonas genus isolated from the cecum of feral chicken.</title>
        <authorList>
            <person name="Wongkuna S."/>
            <person name="Ghimire S."/>
            <person name="Antony L."/>
            <person name="Chankhamhaengdecha S."/>
            <person name="Janvilisri T."/>
            <person name="Scaria J."/>
        </authorList>
    </citation>
    <scope>NUCLEOTIDE SEQUENCE [LARGE SCALE GENOMIC DNA]</scope>
    <source>
        <strain evidence="4 5">SW451</strain>
    </source>
</reference>
<evidence type="ECO:0000256" key="2">
    <source>
        <dbReference type="ARBA" id="ARBA00022598"/>
    </source>
</evidence>
<comment type="caution">
    <text evidence="4">The sequence shown here is derived from an EMBL/GenBank/DDBJ whole genome shotgun (WGS) entry which is preliminary data.</text>
</comment>
<dbReference type="SUPFAM" id="SSF56801">
    <property type="entry name" value="Acetyl-CoA synthetase-like"/>
    <property type="match status" value="1"/>
</dbReference>
<gene>
    <name evidence="4" type="ORF">FLB61_02875</name>
</gene>
<accession>A0ABS7L4T6</accession>
<dbReference type="Proteomes" id="UP000779049">
    <property type="component" value="Unassembled WGS sequence"/>
</dbReference>
<dbReference type="Gene3D" id="3.40.50.12780">
    <property type="entry name" value="N-terminal domain of ligase-like"/>
    <property type="match status" value="1"/>
</dbReference>
<dbReference type="InterPro" id="IPR000873">
    <property type="entry name" value="AMP-dep_synth/lig_dom"/>
</dbReference>
<dbReference type="RefSeq" id="WP_221919351.1">
    <property type="nucleotide sequence ID" value="NZ_CP173660.1"/>
</dbReference>
<dbReference type="InterPro" id="IPR042099">
    <property type="entry name" value="ANL_N_sf"/>
</dbReference>